<reference evidence="1" key="1">
    <citation type="journal article" date="2023" name="G3 (Bethesda)">
        <title>Whole genome assemblies of Zophobas morio and Tenebrio molitor.</title>
        <authorList>
            <person name="Kaur S."/>
            <person name="Stinson S.A."/>
            <person name="diCenzo G.C."/>
        </authorList>
    </citation>
    <scope>NUCLEOTIDE SEQUENCE</scope>
    <source>
        <strain evidence="1">QUZm001</strain>
    </source>
</reference>
<keyword evidence="2" id="KW-1185">Reference proteome</keyword>
<dbReference type="EMBL" id="JALNTZ010000003">
    <property type="protein sequence ID" value="KAJ3659240.1"/>
    <property type="molecule type" value="Genomic_DNA"/>
</dbReference>
<name>A0AA38MJ68_9CUCU</name>
<accession>A0AA38MJ68</accession>
<evidence type="ECO:0000313" key="2">
    <source>
        <dbReference type="Proteomes" id="UP001168821"/>
    </source>
</evidence>
<dbReference type="AlphaFoldDB" id="A0AA38MJ68"/>
<organism evidence="1 2">
    <name type="scientific">Zophobas morio</name>
    <dbReference type="NCBI Taxonomy" id="2755281"/>
    <lineage>
        <taxon>Eukaryota</taxon>
        <taxon>Metazoa</taxon>
        <taxon>Ecdysozoa</taxon>
        <taxon>Arthropoda</taxon>
        <taxon>Hexapoda</taxon>
        <taxon>Insecta</taxon>
        <taxon>Pterygota</taxon>
        <taxon>Neoptera</taxon>
        <taxon>Endopterygota</taxon>
        <taxon>Coleoptera</taxon>
        <taxon>Polyphaga</taxon>
        <taxon>Cucujiformia</taxon>
        <taxon>Tenebrionidae</taxon>
        <taxon>Zophobas</taxon>
    </lineage>
</organism>
<gene>
    <name evidence="1" type="ORF">Zmor_010941</name>
</gene>
<evidence type="ECO:0000313" key="1">
    <source>
        <dbReference type="EMBL" id="KAJ3659240.1"/>
    </source>
</evidence>
<comment type="caution">
    <text evidence="1">The sequence shown here is derived from an EMBL/GenBank/DDBJ whole genome shotgun (WGS) entry which is preliminary data.</text>
</comment>
<sequence>MNSNTYFFVRSYQSKLSSSVAFLEKVVIFTPHNEVESASERHLSVIDSSSPARGAKKFGSPDHAMSCTCWHAYSAEYVSLTYRNALSIVCLGVFLRRLVSAVVLPNYVVEGLKILW</sequence>
<protein>
    <submittedName>
        <fullName evidence="1">Uncharacterized protein</fullName>
    </submittedName>
</protein>
<proteinExistence type="predicted"/>
<dbReference type="Proteomes" id="UP001168821">
    <property type="component" value="Unassembled WGS sequence"/>
</dbReference>